<sequence length="289" mass="28972">MLPTGPRVLVTAALVLTSLTGCGTGSDEETGQGAGGLPVVPAEAGHVHGMALNAADGLLYLGTHGGTMLVQDDSISRVGDSTIDLMGFAAAGPDHFYASGHPGPGDDLPNPVGLIESTDGGETWSSLSLSGEVDFHTLGAAGDQVYGFGGELLTSANGEDWTPGADDVAPASLAVDPSDGDRVVATTEHGPTRSEDAGQTFTHLDGAPLLLFVAWPTADALWGVGVDGTVHLSSDAGQTWQARGAVDSPAAFAAGEDDTLAVATETQIVVSRDGGESFEAVAEITAAGH</sequence>
<dbReference type="CDD" id="cd15482">
    <property type="entry name" value="Sialidase_non-viral"/>
    <property type="match status" value="1"/>
</dbReference>
<dbReference type="PROSITE" id="PS51257">
    <property type="entry name" value="PROKAR_LIPOPROTEIN"/>
    <property type="match status" value="1"/>
</dbReference>
<dbReference type="InterPro" id="IPR054817">
    <property type="entry name" value="Glycosyl_F510_1955-like"/>
</dbReference>
<protein>
    <submittedName>
        <fullName evidence="1">Exo-alpha-sialidase</fullName>
    </submittedName>
</protein>
<dbReference type="InterPro" id="IPR015943">
    <property type="entry name" value="WD40/YVTN_repeat-like_dom_sf"/>
</dbReference>
<gene>
    <name evidence="1" type="ORF">G7071_10440</name>
</gene>
<organism evidence="1 2">
    <name type="scientific">Nocardioides piscis</name>
    <dbReference type="NCBI Taxonomy" id="2714938"/>
    <lineage>
        <taxon>Bacteria</taxon>
        <taxon>Bacillati</taxon>
        <taxon>Actinomycetota</taxon>
        <taxon>Actinomycetes</taxon>
        <taxon>Propionibacteriales</taxon>
        <taxon>Nocardioidaceae</taxon>
        <taxon>Nocardioides</taxon>
    </lineage>
</organism>
<dbReference type="Pfam" id="PF02012">
    <property type="entry name" value="BNR"/>
    <property type="match status" value="1"/>
</dbReference>
<dbReference type="NCBIfam" id="NF045728">
    <property type="entry name" value="glycosyl_F510_1955"/>
    <property type="match status" value="1"/>
</dbReference>
<reference evidence="1 2" key="1">
    <citation type="submission" date="2020-03" db="EMBL/GenBank/DDBJ databases">
        <title>Nocardioides sp. nov., isolated from fish.</title>
        <authorList>
            <person name="Hyun D.-W."/>
            <person name="Bae J.-W."/>
        </authorList>
    </citation>
    <scope>NUCLEOTIDE SEQUENCE [LARGE SCALE GENOMIC DNA]</scope>
    <source>
        <strain evidence="1 2">HDW12A</strain>
    </source>
</reference>
<evidence type="ECO:0000313" key="1">
    <source>
        <dbReference type="EMBL" id="QIK75796.1"/>
    </source>
</evidence>
<proteinExistence type="predicted"/>
<dbReference type="SUPFAM" id="SSF110296">
    <property type="entry name" value="Oligoxyloglucan reducing end-specific cellobiohydrolase"/>
    <property type="match status" value="1"/>
</dbReference>
<dbReference type="KEGG" id="npi:G7071_10440"/>
<dbReference type="InterPro" id="IPR002860">
    <property type="entry name" value="BNR_rpt"/>
</dbReference>
<dbReference type="RefSeq" id="WP_166318227.1">
    <property type="nucleotide sequence ID" value="NZ_CP049866.1"/>
</dbReference>
<dbReference type="EMBL" id="CP049866">
    <property type="protein sequence ID" value="QIK75796.1"/>
    <property type="molecule type" value="Genomic_DNA"/>
</dbReference>
<dbReference type="Gene3D" id="2.130.10.10">
    <property type="entry name" value="YVTN repeat-like/Quinoprotein amine dehydrogenase"/>
    <property type="match status" value="1"/>
</dbReference>
<keyword evidence="2" id="KW-1185">Reference proteome</keyword>
<name>A0A6G7YGJ5_9ACTN</name>
<dbReference type="Proteomes" id="UP000502035">
    <property type="component" value="Chromosome"/>
</dbReference>
<dbReference type="AlphaFoldDB" id="A0A6G7YGJ5"/>
<evidence type="ECO:0000313" key="2">
    <source>
        <dbReference type="Proteomes" id="UP000502035"/>
    </source>
</evidence>
<accession>A0A6G7YGJ5</accession>